<evidence type="ECO:0000313" key="6">
    <source>
        <dbReference type="EMBL" id="KAG5668073.1"/>
    </source>
</evidence>
<dbReference type="Pfam" id="PF00089">
    <property type="entry name" value="Trypsin"/>
    <property type="match status" value="1"/>
</dbReference>
<dbReference type="InterPro" id="IPR051333">
    <property type="entry name" value="CLIP_Serine_Protease"/>
</dbReference>
<dbReference type="PANTHER" id="PTHR24260:SF143">
    <property type="entry name" value="SERINE PROTEASE GD-LIKE PROTEIN"/>
    <property type="match status" value="1"/>
</dbReference>
<dbReference type="SUPFAM" id="SSF52058">
    <property type="entry name" value="L domain-like"/>
    <property type="match status" value="1"/>
</dbReference>
<dbReference type="InterPro" id="IPR032675">
    <property type="entry name" value="LRR_dom_sf"/>
</dbReference>
<dbReference type="SUPFAM" id="SSF50494">
    <property type="entry name" value="Trypsin-like serine proteases"/>
    <property type="match status" value="1"/>
</dbReference>
<dbReference type="PANTHER" id="PTHR24260">
    <property type="match status" value="1"/>
</dbReference>
<evidence type="ECO:0000256" key="4">
    <source>
        <dbReference type="SAM" id="SignalP"/>
    </source>
</evidence>
<dbReference type="PROSITE" id="PS51450">
    <property type="entry name" value="LRR"/>
    <property type="match status" value="1"/>
</dbReference>
<dbReference type="InterPro" id="IPR003591">
    <property type="entry name" value="Leu-rich_rpt_typical-subtyp"/>
</dbReference>
<dbReference type="Gene3D" id="2.40.10.10">
    <property type="entry name" value="Trypsin-like serine proteases"/>
    <property type="match status" value="2"/>
</dbReference>
<dbReference type="InterPro" id="IPR001611">
    <property type="entry name" value="Leu-rich_rpt"/>
</dbReference>
<dbReference type="AlphaFoldDB" id="A0A9J6BDW9"/>
<comment type="similarity">
    <text evidence="3">Belongs to the peptidase S1 family. CLIP subfamily.</text>
</comment>
<evidence type="ECO:0000256" key="3">
    <source>
        <dbReference type="ARBA" id="ARBA00024195"/>
    </source>
</evidence>
<dbReference type="InterPro" id="IPR001254">
    <property type="entry name" value="Trypsin_dom"/>
</dbReference>
<dbReference type="InterPro" id="IPR043504">
    <property type="entry name" value="Peptidase_S1_PA_chymotrypsin"/>
</dbReference>
<dbReference type="InterPro" id="IPR009003">
    <property type="entry name" value="Peptidase_S1_PA"/>
</dbReference>
<dbReference type="GO" id="GO:0006508">
    <property type="term" value="P:proteolysis"/>
    <property type="evidence" value="ECO:0007669"/>
    <property type="project" value="InterPro"/>
</dbReference>
<evidence type="ECO:0000256" key="2">
    <source>
        <dbReference type="ARBA" id="ARBA00022737"/>
    </source>
</evidence>
<name>A0A9J6BDW9_POLVA</name>
<keyword evidence="2" id="KW-0677">Repeat</keyword>
<accession>A0A9J6BDW9</accession>
<feature type="chain" id="PRO_5039933991" description="Peptidase S1 domain-containing protein" evidence="4">
    <location>
        <begin position="20"/>
        <end position="519"/>
    </location>
</feature>
<sequence length="519" mass="59440">MKFSLHLIFVIFQITFTYSQETCGQINNKNILQNDDTVSSNANWPWLASLFYHFNNQYFCSGTLISERHVLSVAHCFSGSNFSTPAQEVYIILNSKYLPKTLSSSTIFPTDQMRKVSAIKTHKNWKKIDGNFDSDIAILVLTKRVKFSLDTQPICLPSLNSILPQSGTIVGFTKSSENKSISLTEVKVSNITSCLLGDESSCTIHNEEFTCTSQSSSGFYSEDENGKFTITGLFSMGLRLEDSQVCSLNNFIVFTFVGQFIDWIQMVMKEVNLEGNEREAKRIKSEISDVFCDYRWNYEQSLPLYTCIVRGLMIPSTESSYISSIIGLHGDGDNDEDVNRIHILRSKITFLPDMTKLSQKFVNFKNLWVQKSELKFVERFKLQSLVNLTILSLSENLIEEIPEDSFDDLINLEILWLNSNRIMKLNENLLANLPNLKVFDARNNLIKILPEKFFENNKKLKTVNFEFNSLKKIDVDFNSMKSLKWVVLNKNECIDLSYCKNFDCLKAIKNLQEAIDVSC</sequence>
<feature type="domain" description="Peptidase S1" evidence="5">
    <location>
        <begin position="31"/>
        <end position="269"/>
    </location>
</feature>
<protein>
    <recommendedName>
        <fullName evidence="5">Peptidase S1 domain-containing protein</fullName>
    </recommendedName>
</protein>
<dbReference type="GO" id="GO:0004252">
    <property type="term" value="F:serine-type endopeptidase activity"/>
    <property type="evidence" value="ECO:0007669"/>
    <property type="project" value="InterPro"/>
</dbReference>
<keyword evidence="1" id="KW-0433">Leucine-rich repeat</keyword>
<dbReference type="Pfam" id="PF13855">
    <property type="entry name" value="LRR_8"/>
    <property type="match status" value="1"/>
</dbReference>
<organism evidence="6 7">
    <name type="scientific">Polypedilum vanderplanki</name>
    <name type="common">Sleeping chironomid midge</name>
    <dbReference type="NCBI Taxonomy" id="319348"/>
    <lineage>
        <taxon>Eukaryota</taxon>
        <taxon>Metazoa</taxon>
        <taxon>Ecdysozoa</taxon>
        <taxon>Arthropoda</taxon>
        <taxon>Hexapoda</taxon>
        <taxon>Insecta</taxon>
        <taxon>Pterygota</taxon>
        <taxon>Neoptera</taxon>
        <taxon>Endopterygota</taxon>
        <taxon>Diptera</taxon>
        <taxon>Nematocera</taxon>
        <taxon>Chironomoidea</taxon>
        <taxon>Chironomidae</taxon>
        <taxon>Chironominae</taxon>
        <taxon>Polypedilum</taxon>
        <taxon>Polypedilum</taxon>
    </lineage>
</organism>
<evidence type="ECO:0000259" key="5">
    <source>
        <dbReference type="PROSITE" id="PS50240"/>
    </source>
</evidence>
<dbReference type="SMART" id="SM00020">
    <property type="entry name" value="Tryp_SPc"/>
    <property type="match status" value="1"/>
</dbReference>
<evidence type="ECO:0000256" key="1">
    <source>
        <dbReference type="ARBA" id="ARBA00022614"/>
    </source>
</evidence>
<evidence type="ECO:0000313" key="7">
    <source>
        <dbReference type="Proteomes" id="UP001107558"/>
    </source>
</evidence>
<keyword evidence="7" id="KW-1185">Reference proteome</keyword>
<feature type="signal peptide" evidence="4">
    <location>
        <begin position="1"/>
        <end position="19"/>
    </location>
</feature>
<comment type="caution">
    <text evidence="6">The sequence shown here is derived from an EMBL/GenBank/DDBJ whole genome shotgun (WGS) entry which is preliminary data.</text>
</comment>
<dbReference type="SMART" id="SM00369">
    <property type="entry name" value="LRR_TYP"/>
    <property type="match status" value="3"/>
</dbReference>
<dbReference type="Proteomes" id="UP001107558">
    <property type="component" value="Chromosome 4"/>
</dbReference>
<reference evidence="6" key="1">
    <citation type="submission" date="2021-03" db="EMBL/GenBank/DDBJ databases">
        <title>Chromosome level genome of the anhydrobiotic midge Polypedilum vanderplanki.</title>
        <authorList>
            <person name="Yoshida Y."/>
            <person name="Kikawada T."/>
            <person name="Gusev O."/>
        </authorList>
    </citation>
    <scope>NUCLEOTIDE SEQUENCE</scope>
    <source>
        <strain evidence="6">NIAS01</strain>
        <tissue evidence="6">Whole body or cell culture</tissue>
    </source>
</reference>
<gene>
    <name evidence="6" type="ORF">PVAND_016028</name>
</gene>
<keyword evidence="4" id="KW-0732">Signal</keyword>
<proteinExistence type="inferred from homology"/>
<dbReference type="EMBL" id="JADBJN010000004">
    <property type="protein sequence ID" value="KAG5668073.1"/>
    <property type="molecule type" value="Genomic_DNA"/>
</dbReference>
<dbReference type="OrthoDB" id="1394818at2759"/>
<dbReference type="Gene3D" id="3.80.10.10">
    <property type="entry name" value="Ribonuclease Inhibitor"/>
    <property type="match status" value="1"/>
</dbReference>
<dbReference type="PROSITE" id="PS50240">
    <property type="entry name" value="TRYPSIN_DOM"/>
    <property type="match status" value="1"/>
</dbReference>